<dbReference type="Proteomes" id="UP000186601">
    <property type="component" value="Unassembled WGS sequence"/>
</dbReference>
<dbReference type="PANTHER" id="PTHR18898:SF2">
    <property type="entry name" value="NUCLEOPROTEIN TPR"/>
    <property type="match status" value="1"/>
</dbReference>
<dbReference type="InterPro" id="IPR057577">
    <property type="entry name" value="Nucleoprot-TPR/MLP1_dom"/>
</dbReference>
<feature type="coiled-coil region" evidence="4">
    <location>
        <begin position="873"/>
        <end position="1019"/>
    </location>
</feature>
<feature type="domain" description="Nucleoprotein TPR/MLP1-2" evidence="6">
    <location>
        <begin position="1098"/>
        <end position="1224"/>
    </location>
</feature>
<dbReference type="Pfam" id="PF07926">
    <property type="entry name" value="TPR_MLP1_2"/>
    <property type="match status" value="1"/>
</dbReference>
<name>A0A2R6RZD0_9APHY</name>
<keyword evidence="2 4" id="KW-0175">Coiled coil</keyword>
<organism evidence="9 10">
    <name type="scientific">Hermanssonia centrifuga</name>
    <dbReference type="NCBI Taxonomy" id="98765"/>
    <lineage>
        <taxon>Eukaryota</taxon>
        <taxon>Fungi</taxon>
        <taxon>Dikarya</taxon>
        <taxon>Basidiomycota</taxon>
        <taxon>Agaricomycotina</taxon>
        <taxon>Agaricomycetes</taxon>
        <taxon>Polyporales</taxon>
        <taxon>Meruliaceae</taxon>
        <taxon>Hermanssonia</taxon>
    </lineage>
</organism>
<evidence type="ECO:0000256" key="3">
    <source>
        <dbReference type="ARBA" id="ARBA00023242"/>
    </source>
</evidence>
<reference evidence="9 10" key="1">
    <citation type="submission" date="2018-02" db="EMBL/GenBank/DDBJ databases">
        <title>Genome sequence of the basidiomycete white-rot fungus Phlebia centrifuga.</title>
        <authorList>
            <person name="Granchi Z."/>
            <person name="Peng M."/>
            <person name="de Vries R.P."/>
            <person name="Hilden K."/>
            <person name="Makela M.R."/>
            <person name="Grigoriev I."/>
            <person name="Riley R."/>
        </authorList>
    </citation>
    <scope>NUCLEOTIDE SEQUENCE [LARGE SCALE GENOMIC DNA]</scope>
    <source>
        <strain evidence="9 10">FBCC195</strain>
    </source>
</reference>
<dbReference type="GO" id="GO:0017056">
    <property type="term" value="F:structural constituent of nuclear pore"/>
    <property type="evidence" value="ECO:0007669"/>
    <property type="project" value="TreeGrafter"/>
</dbReference>
<evidence type="ECO:0000313" key="10">
    <source>
        <dbReference type="Proteomes" id="UP000186601"/>
    </source>
</evidence>
<keyword evidence="10" id="KW-1185">Reference proteome</keyword>
<feature type="region of interest" description="Disordered" evidence="5">
    <location>
        <begin position="1883"/>
        <end position="1940"/>
    </location>
</feature>
<feature type="coiled-coil region" evidence="4">
    <location>
        <begin position="78"/>
        <end position="256"/>
    </location>
</feature>
<dbReference type="GO" id="GO:0006406">
    <property type="term" value="P:mRNA export from nucleus"/>
    <property type="evidence" value="ECO:0007669"/>
    <property type="project" value="TreeGrafter"/>
</dbReference>
<proteinExistence type="predicted"/>
<feature type="coiled-coil region" evidence="4">
    <location>
        <begin position="1265"/>
        <end position="1318"/>
    </location>
</feature>
<dbReference type="Pfam" id="PF25785">
    <property type="entry name" value="TPR"/>
    <property type="match status" value="1"/>
</dbReference>
<evidence type="ECO:0000256" key="4">
    <source>
        <dbReference type="SAM" id="Coils"/>
    </source>
</evidence>
<feature type="compositionally biased region" description="Low complexity" evidence="5">
    <location>
        <begin position="1805"/>
        <end position="1817"/>
    </location>
</feature>
<dbReference type="GO" id="GO:0005643">
    <property type="term" value="C:nuclear pore"/>
    <property type="evidence" value="ECO:0007669"/>
    <property type="project" value="TreeGrafter"/>
</dbReference>
<evidence type="ECO:0000313" key="9">
    <source>
        <dbReference type="EMBL" id="PSS35381.1"/>
    </source>
</evidence>
<dbReference type="GO" id="GO:0006606">
    <property type="term" value="P:protein import into nucleus"/>
    <property type="evidence" value="ECO:0007669"/>
    <property type="project" value="InterPro"/>
</dbReference>
<dbReference type="STRING" id="98765.A0A2R6RZD0"/>
<sequence>MTKTRRQSKVAAAAATGTSTRGPSPVPAQEQTTFSVVIPEDVDFDLLSNLLPEMQLDSPSPEAIVSLYRLIAGQASEIDATTRELEGTKAEVERKDIELDQALQDRESASRELETTLENVQNELRQVKQEKEEIVASRSALQAQLSAISNSQSMSSSEVETLKHRVEDTEREKRDLVGLVSRLKEDAVQREGEVQSLRAVVRQARQEQQAVESQLRELRSTETSTKFKLDTLSQQLKLSKDEAERASAELMTKSEEFAKYRRTKHAEFAQLQSAHDSLIQTHAAAESSLKALQSAHTTQTHQLTQALGRVQTLTGRLAEQEATYSSEAAGLKRLVEMMQDREAQAKAIVEDVEKRWADVGDLAERREVVLREEIETQRQRAEEAEKRVQDLKGLLDRLDRGEFPHPGAAAGSAPSTPARGPTTPFRNDTPDFLTHGMMGLSPTVAMASRAQRGGKTFTEIYSEYIKLQEDYARKSIENEEMARSLTEVLAEIEQRAPMLNQQREEYERMQSEATLLASQLAQSLNERDAHAMLAEENGQKLAKSEKESELLKKQLDDLGRQVQVLLKELGRRQDPSIPSDEELEADEATAPAENIEAVITNNLVLFRSIPALQEQNQKLLKVVRELGAKMEAEEQEYRAELQAEQQVALDEAFAAVSKLQEQLENQKKHGETTIQAYMKERDALKSMLARERASARSVNGINGHGEGLNNGTDTEKELAEIQAQFEAYKTEMGVDSGTLREELLNVRHEAAQVGAQLAKANAKIEYLNDRHRMLQEQNNMQNRELDNLQRRNQELYDQYTRIDIECNRVSEEFQSASGLVEQLRNETANLRAEKKIWESVQSRLVDENKTLAIERSHLSDLMSNVQKMHNDLERSGENDRRRLENQIQMLENQTQDLRTQLTQERDSVRHLSLQKDLDLKELRTRIDKTSEEYAKTREALVSAQTSKTHLEAQVEQLNRRLQGNEEKLSVYEHRSSGVAGVTPHTDQDLSREQQLEAEVAELRSTLKVAEVDLATARNHVQQFQDISQANEAALASLNATHDEFKASTEAQIAKHESEYRALQDRLQSVQEEHARLSSNNVELQRVLETERAAWSQDRRTLEDTIVDMTTSEKSTESDRASRESEVRQQEERAKVAEERYGREVLAHAEAIKTVENLKQQLSGARANARDQSAAAETAQAKLGASEASWKQQKDALDKEIADLNARCKDLSAQNNLLHQHLESVSSQAARIRQAADSSATPAAGDVDSTEDVDTKLSELRSVVTYLRKEKEIVDLQLELSKQENARLRTQMEHLNQSLEEARKTLSEERERAVEAAASDAQHAELVERINQLTILRESNATLRADCETQAKRARILDAKLQQLSSELEPTKEQLRMAQAELETRNEQVRRLEEDSHKWQERNAQLLSKYDRIDPAEVQALKEQIESLYAAKAELEAATASNASDTVEKVAYLEDQIRKLKDTGRRNNDVAKTRFSRHAAEKEELEATISQLRQELQTVTAEKDALKVQTESPATVTREQELLQQIQTLDQDKAELEKRLLEVQSTTGSENEQILALRQERDALLVEKATWTATASSPEGVQVQWETEKADLIKNRDEATAKAKTTMERAQHAAKAAHDFRAANLKLNAQVQELLAAKASDTENAAAQQKAAIEAAIERVKAEMQAAGNSSTETDSRHAEELRALEERLAKKYQEELKSAVDAAKANAAKGTAGPDQKAAIDAAIAAREQEWKSAHEAEIAAAVESGRREAEAKNKIKDAQLVRTQAKLKVLEGQLEQLKNNGILPDVVSNPPSATTQPSTKLPGAPAALQAKPSAAPTTVKPSIATAKLGAPPPKAPAPAGGPSALPQKPGVGGAGRGHPAPRGGAPARVAAAAGLVVRRAAEGAEAKSNDTGVSIMGAAGKRAREDGEASGDDALAKRLKPEGAGKPVPIQRNRIPPPS</sequence>
<feature type="compositionally biased region" description="Low complexity" evidence="5">
    <location>
        <begin position="1838"/>
        <end position="1847"/>
    </location>
</feature>
<feature type="domain" description="Nucleoprotein TPR/MPL1" evidence="7">
    <location>
        <begin position="220"/>
        <end position="294"/>
    </location>
</feature>
<evidence type="ECO:0000256" key="2">
    <source>
        <dbReference type="ARBA" id="ARBA00023054"/>
    </source>
</evidence>
<feature type="coiled-coil region" evidence="4">
    <location>
        <begin position="482"/>
        <end position="568"/>
    </location>
</feature>
<dbReference type="Pfam" id="PF25481">
    <property type="entry name" value="Nucleoprot-TPR"/>
    <property type="match status" value="1"/>
</dbReference>
<gene>
    <name evidence="9" type="ORF">PHLCEN_2v1676</name>
</gene>
<feature type="region of interest" description="Disordered" evidence="5">
    <location>
        <begin position="1228"/>
        <end position="1251"/>
    </location>
</feature>
<evidence type="ECO:0000259" key="7">
    <source>
        <dbReference type="Pfam" id="PF25481"/>
    </source>
</evidence>
<feature type="coiled-coil region" evidence="4">
    <location>
        <begin position="1045"/>
        <end position="1086"/>
    </location>
</feature>
<dbReference type="InterPro" id="IPR012929">
    <property type="entry name" value="Nucleoprot-TPR/MLP1-2_dom"/>
</dbReference>
<feature type="region of interest" description="Disordered" evidence="5">
    <location>
        <begin position="1783"/>
        <end position="1869"/>
    </location>
</feature>
<feature type="compositionally biased region" description="Polar residues" evidence="5">
    <location>
        <begin position="1790"/>
        <end position="1800"/>
    </location>
</feature>
<protein>
    <submittedName>
        <fullName evidence="9">Uncharacterized protein</fullName>
    </submittedName>
</protein>
<keyword evidence="3" id="KW-0539">Nucleus</keyword>
<feature type="coiled-coil region" evidence="4">
    <location>
        <begin position="616"/>
        <end position="680"/>
    </location>
</feature>
<feature type="compositionally biased region" description="Low complexity" evidence="5">
    <location>
        <begin position="404"/>
        <end position="421"/>
    </location>
</feature>
<dbReference type="InterPro" id="IPR057974">
    <property type="entry name" value="NUA/TPR/MLP1-2-like_dom"/>
</dbReference>
<comment type="caution">
    <text evidence="9">The sequence shown here is derived from an EMBL/GenBank/DDBJ whole genome shotgun (WGS) entry which is preliminary data.</text>
</comment>
<evidence type="ECO:0000259" key="6">
    <source>
        <dbReference type="Pfam" id="PF07926"/>
    </source>
</evidence>
<feature type="region of interest" description="Disordered" evidence="5">
    <location>
        <begin position="1"/>
        <end position="31"/>
    </location>
</feature>
<feature type="compositionally biased region" description="Basic and acidic residues" evidence="5">
    <location>
        <begin position="1113"/>
        <end position="1136"/>
    </location>
</feature>
<feature type="domain" description="NUA/TPR/MLP1-2-like" evidence="8">
    <location>
        <begin position="535"/>
        <end position="635"/>
    </location>
</feature>
<feature type="region of interest" description="Disordered" evidence="5">
    <location>
        <begin position="1103"/>
        <end position="1136"/>
    </location>
</feature>
<evidence type="ECO:0000256" key="1">
    <source>
        <dbReference type="ARBA" id="ARBA00004123"/>
    </source>
</evidence>
<feature type="region of interest" description="Disordered" evidence="5">
    <location>
        <begin position="398"/>
        <end position="436"/>
    </location>
</feature>
<comment type="subcellular location">
    <subcellularLocation>
        <location evidence="1">Nucleus</location>
    </subcellularLocation>
</comment>
<feature type="coiled-coil region" evidence="4">
    <location>
        <begin position="1360"/>
        <end position="1437"/>
    </location>
</feature>
<feature type="compositionally biased region" description="Basic and acidic residues" evidence="5">
    <location>
        <begin position="1915"/>
        <end position="1924"/>
    </location>
</feature>
<feature type="compositionally biased region" description="Low complexity" evidence="5">
    <location>
        <begin position="1858"/>
        <end position="1869"/>
    </location>
</feature>
<evidence type="ECO:0000259" key="8">
    <source>
        <dbReference type="Pfam" id="PF25785"/>
    </source>
</evidence>
<dbReference type="PANTHER" id="PTHR18898">
    <property type="entry name" value="NUCLEOPROTEIN TPR-RELATED"/>
    <property type="match status" value="1"/>
</dbReference>
<evidence type="ECO:0000256" key="5">
    <source>
        <dbReference type="SAM" id="MobiDB-lite"/>
    </source>
</evidence>
<feature type="coiled-coil region" evidence="4">
    <location>
        <begin position="757"/>
        <end position="840"/>
    </location>
</feature>
<dbReference type="EMBL" id="MLYV02000135">
    <property type="protein sequence ID" value="PSS35381.1"/>
    <property type="molecule type" value="Genomic_DNA"/>
</dbReference>
<accession>A0A2R6RZD0</accession>
<dbReference type="OrthoDB" id="343070at2759"/>
<feature type="coiled-coil region" evidence="4">
    <location>
        <begin position="1474"/>
        <end position="1545"/>
    </location>
</feature>